<feature type="domain" description="Heterokaryon incompatibility" evidence="1">
    <location>
        <begin position="2"/>
        <end position="138"/>
    </location>
</feature>
<sequence length="164" mass="18406">DYVALSYVWGLVTQPNIRPNSPLPPLPRTVEDAMVVVGKLGKRYLWVDAICIDQDDARSKKLQITIMDRIYSSAWATIFNLSGASADAGLPRVGGDASRVRQMHVETPHGEAFLSTLPALPAYAKQSPWTTRAWVLQEAVLSRRRLFFTHSQVYYECARGQRSE</sequence>
<organism evidence="2 3">
    <name type="scientific">Microdochium trichocladiopsis</name>
    <dbReference type="NCBI Taxonomy" id="1682393"/>
    <lineage>
        <taxon>Eukaryota</taxon>
        <taxon>Fungi</taxon>
        <taxon>Dikarya</taxon>
        <taxon>Ascomycota</taxon>
        <taxon>Pezizomycotina</taxon>
        <taxon>Sordariomycetes</taxon>
        <taxon>Xylariomycetidae</taxon>
        <taxon>Xylariales</taxon>
        <taxon>Microdochiaceae</taxon>
        <taxon>Microdochium</taxon>
    </lineage>
</organism>
<dbReference type="InterPro" id="IPR010730">
    <property type="entry name" value="HET"/>
</dbReference>
<comment type="caution">
    <text evidence="2">The sequence shown here is derived from an EMBL/GenBank/DDBJ whole genome shotgun (WGS) entry which is preliminary data.</text>
</comment>
<dbReference type="AlphaFoldDB" id="A0A9P9BI28"/>
<keyword evidence="3" id="KW-1185">Reference proteome</keyword>
<evidence type="ECO:0000313" key="3">
    <source>
        <dbReference type="Proteomes" id="UP000756346"/>
    </source>
</evidence>
<feature type="non-terminal residue" evidence="2">
    <location>
        <position position="164"/>
    </location>
</feature>
<dbReference type="OrthoDB" id="5135333at2759"/>
<name>A0A9P9BI28_9PEZI</name>
<dbReference type="Pfam" id="PF06985">
    <property type="entry name" value="HET"/>
    <property type="match status" value="1"/>
</dbReference>
<evidence type="ECO:0000259" key="1">
    <source>
        <dbReference type="Pfam" id="PF06985"/>
    </source>
</evidence>
<reference evidence="2" key="1">
    <citation type="journal article" date="2021" name="Nat. Commun.">
        <title>Genetic determinants of endophytism in the Arabidopsis root mycobiome.</title>
        <authorList>
            <person name="Mesny F."/>
            <person name="Miyauchi S."/>
            <person name="Thiergart T."/>
            <person name="Pickel B."/>
            <person name="Atanasova L."/>
            <person name="Karlsson M."/>
            <person name="Huettel B."/>
            <person name="Barry K.W."/>
            <person name="Haridas S."/>
            <person name="Chen C."/>
            <person name="Bauer D."/>
            <person name="Andreopoulos W."/>
            <person name="Pangilinan J."/>
            <person name="LaButti K."/>
            <person name="Riley R."/>
            <person name="Lipzen A."/>
            <person name="Clum A."/>
            <person name="Drula E."/>
            <person name="Henrissat B."/>
            <person name="Kohler A."/>
            <person name="Grigoriev I.V."/>
            <person name="Martin F.M."/>
            <person name="Hacquard S."/>
        </authorList>
    </citation>
    <scope>NUCLEOTIDE SEQUENCE</scope>
    <source>
        <strain evidence="2">MPI-CAGE-CH-0230</strain>
    </source>
</reference>
<feature type="non-terminal residue" evidence="2">
    <location>
        <position position="1"/>
    </location>
</feature>
<dbReference type="PANTHER" id="PTHR33112:SF12">
    <property type="entry name" value="HETEROKARYON INCOMPATIBILITY DOMAIN-CONTAINING PROTEIN"/>
    <property type="match status" value="1"/>
</dbReference>
<dbReference type="RefSeq" id="XP_046004950.1">
    <property type="nucleotide sequence ID" value="XM_046148784.1"/>
</dbReference>
<evidence type="ECO:0000313" key="2">
    <source>
        <dbReference type="EMBL" id="KAH7012685.1"/>
    </source>
</evidence>
<protein>
    <submittedName>
        <fullName evidence="2">Heterokaryon incompatibility</fullName>
    </submittedName>
</protein>
<proteinExistence type="predicted"/>
<accession>A0A9P9BI28</accession>
<dbReference type="EMBL" id="JAGTJQ010000014">
    <property type="protein sequence ID" value="KAH7012685.1"/>
    <property type="molecule type" value="Genomic_DNA"/>
</dbReference>
<dbReference type="GeneID" id="70178330"/>
<gene>
    <name evidence="2" type="ORF">B0I36DRAFT_202411</name>
</gene>
<dbReference type="PANTHER" id="PTHR33112">
    <property type="entry name" value="DOMAIN PROTEIN, PUTATIVE-RELATED"/>
    <property type="match status" value="1"/>
</dbReference>
<dbReference type="Proteomes" id="UP000756346">
    <property type="component" value="Unassembled WGS sequence"/>
</dbReference>